<accession>A0A382QXI5</accession>
<reference evidence="2" key="1">
    <citation type="submission" date="2018-05" db="EMBL/GenBank/DDBJ databases">
        <authorList>
            <person name="Lanie J.A."/>
            <person name="Ng W.-L."/>
            <person name="Kazmierczak K.M."/>
            <person name="Andrzejewski T.M."/>
            <person name="Davidsen T.M."/>
            <person name="Wayne K.J."/>
            <person name="Tettelin H."/>
            <person name="Glass J.I."/>
            <person name="Rusch D."/>
            <person name="Podicherti R."/>
            <person name="Tsui H.-C.T."/>
            <person name="Winkler M.E."/>
        </authorList>
    </citation>
    <scope>NUCLEOTIDE SEQUENCE</scope>
</reference>
<protein>
    <submittedName>
        <fullName evidence="2">Uncharacterized protein</fullName>
    </submittedName>
</protein>
<sequence length="117" mass="13321">MLNKPFKVVIGILVLALSVIAIMPFLGYHFSLYELRIVKTEEIPLGFTHLFVIRSACFAALAFFGTQYLRRKRPASSLEPILVFGVFVVVFGLVFVILQQRTNWESWISLGLIVIFN</sequence>
<name>A0A382QXI5_9ZZZZ</name>
<dbReference type="AlphaFoldDB" id="A0A382QXI5"/>
<evidence type="ECO:0000256" key="1">
    <source>
        <dbReference type="SAM" id="Phobius"/>
    </source>
</evidence>
<keyword evidence="1" id="KW-0472">Membrane</keyword>
<feature type="non-terminal residue" evidence="2">
    <location>
        <position position="117"/>
    </location>
</feature>
<gene>
    <name evidence="2" type="ORF">METZ01_LOCUS342412</name>
</gene>
<feature type="transmembrane region" description="Helical" evidence="1">
    <location>
        <begin position="12"/>
        <end position="31"/>
    </location>
</feature>
<dbReference type="EMBL" id="UINC01117254">
    <property type="protein sequence ID" value="SVC89558.1"/>
    <property type="molecule type" value="Genomic_DNA"/>
</dbReference>
<proteinExistence type="predicted"/>
<keyword evidence="1" id="KW-0812">Transmembrane</keyword>
<keyword evidence="1" id="KW-1133">Transmembrane helix</keyword>
<organism evidence="2">
    <name type="scientific">marine metagenome</name>
    <dbReference type="NCBI Taxonomy" id="408172"/>
    <lineage>
        <taxon>unclassified sequences</taxon>
        <taxon>metagenomes</taxon>
        <taxon>ecological metagenomes</taxon>
    </lineage>
</organism>
<feature type="transmembrane region" description="Helical" evidence="1">
    <location>
        <begin position="81"/>
        <end position="98"/>
    </location>
</feature>
<feature type="transmembrane region" description="Helical" evidence="1">
    <location>
        <begin position="51"/>
        <end position="69"/>
    </location>
</feature>
<evidence type="ECO:0000313" key="2">
    <source>
        <dbReference type="EMBL" id="SVC89558.1"/>
    </source>
</evidence>